<name>A0A175YGL6_DAUCS</name>
<keyword evidence="4" id="KW-0862">Zinc</keyword>
<protein>
    <submittedName>
        <fullName evidence="7">Uncharacterized protein</fullName>
    </submittedName>
</protein>
<dbReference type="PROSITE" id="PS50103">
    <property type="entry name" value="ZF_C3H1"/>
    <property type="match status" value="3"/>
</dbReference>
<dbReference type="Gramene" id="KZM82759">
    <property type="protein sequence ID" value="KZM82759"/>
    <property type="gene ID" value="DCAR_030328"/>
</dbReference>
<dbReference type="SMART" id="SM00356">
    <property type="entry name" value="ZnF_C3H1"/>
    <property type="match status" value="3"/>
</dbReference>
<keyword evidence="2" id="KW-0677">Repeat</keyword>
<dbReference type="Pfam" id="PF15663">
    <property type="entry name" value="zf-CCCH_3"/>
    <property type="match status" value="1"/>
</dbReference>
<dbReference type="SUPFAM" id="SSF90229">
    <property type="entry name" value="CCCH zinc finger"/>
    <property type="match status" value="1"/>
</dbReference>
<keyword evidence="1" id="KW-0479">Metal-binding</keyword>
<proteinExistence type="predicted"/>
<dbReference type="InterPro" id="IPR000571">
    <property type="entry name" value="Znf_CCCH"/>
</dbReference>
<dbReference type="Gene3D" id="4.10.1000.10">
    <property type="entry name" value="Zinc finger, CCCH-type"/>
    <property type="match status" value="1"/>
</dbReference>
<dbReference type="AlphaFoldDB" id="A0A175YGL6"/>
<reference evidence="7" key="2">
    <citation type="submission" date="2022-03" db="EMBL/GenBank/DDBJ databases">
        <title>Draft title - Genomic analysis of global carrot germplasm unveils the trajectory of domestication and the origin of high carotenoid orange carrot.</title>
        <authorList>
            <person name="Iorizzo M."/>
            <person name="Ellison S."/>
            <person name="Senalik D."/>
            <person name="Macko-Podgorni A."/>
            <person name="Grzebelus D."/>
            <person name="Bostan H."/>
            <person name="Rolling W."/>
            <person name="Curaba J."/>
            <person name="Simon P."/>
        </authorList>
    </citation>
    <scope>NUCLEOTIDE SEQUENCE</scope>
    <source>
        <tissue evidence="7">Leaf</tissue>
    </source>
</reference>
<dbReference type="GO" id="GO:0003677">
    <property type="term" value="F:DNA binding"/>
    <property type="evidence" value="ECO:0007669"/>
    <property type="project" value="UniProtKB-KW"/>
</dbReference>
<dbReference type="Pfam" id="PF00642">
    <property type="entry name" value="zf-CCCH"/>
    <property type="match status" value="1"/>
</dbReference>
<dbReference type="PANTHER" id="PTHR15725">
    <property type="entry name" value="ZN-FINGER, C-X8-C-X5-C-X3-H TYPE-CONTAINING"/>
    <property type="match status" value="1"/>
</dbReference>
<sequence>MLGVKQNEEKEGPPHQITAEEEALKRNTDCVYFLASPLTCKKGIECEYRHSDIARLNPQDCYFWLNGNCLNPKCAFRHPPLDGLLGTQVTTSLNLPPSHTMVPVSSQGLNVPGKQSVPCIFFQKGYCLKGDMCPFMHGPYSLNNKATQSAGATPVPESQPNKKTFGGGLGNHTQVQKLSQGNAPKSANLPTQEKSADVLAKVPLRNRISTGRSASIATGLDNELPQYRPGNVHSFSNGNLVSRSNRNHQVHIVEDQSVSNVKDADEVSRELSPGFDVLVDDELRDSEYYPDEDQFGRSTGHNGMNLNASNEYENKRSGDYGPVADVDRDLYDKRNYDSFERLQGHSGRDVQRSSERVLGGPAYTHRRRYPRADSPGQINGSDLRHHLAKQKRNTGLRSIISRDRTLLNSADDRSFQAPRRDLLPTHDTMVSSRLQGRIKLPGRSASPIPPLSENEIDRARNRSRLSAERPLGRLRDRIKGRVQEDFINDRNFRGSRIRRDIVDDNNAAFSGPKSLSELKVAKTSEIYEKHPSERMSHGKRKYQKLEEGQLGEGDVSFEGPMPLSEILKRKRGGNVVSQESGSTTAEEHNQMEIKQHLMIPTEAKESNDVLFSAAKNEGSIPAAGKVVVTEGNNKLHEGQPSLQRSTSELQIEDGMIGDEAFDQKGDDFDYDEQADGKDYNLDDVENGDPEDDYFDEDDDADDFAKKMGVVFS</sequence>
<keyword evidence="5" id="KW-0238">DNA-binding</keyword>
<feature type="compositionally biased region" description="Acidic residues" evidence="6">
    <location>
        <begin position="681"/>
        <end position="699"/>
    </location>
</feature>
<dbReference type="FunFam" id="4.10.1000.10:FF:000021">
    <property type="entry name" value="Zinc finger CCCH domain-containing protein 17"/>
    <property type="match status" value="1"/>
</dbReference>
<evidence type="ECO:0000256" key="5">
    <source>
        <dbReference type="ARBA" id="ARBA00023125"/>
    </source>
</evidence>
<keyword evidence="8" id="KW-1185">Reference proteome</keyword>
<reference evidence="7" key="1">
    <citation type="journal article" date="2016" name="Nat. Genet.">
        <title>A high-quality carrot genome assembly provides new insights into carotenoid accumulation and asterid genome evolution.</title>
        <authorList>
            <person name="Iorizzo M."/>
            <person name="Ellison S."/>
            <person name="Senalik D."/>
            <person name="Zeng P."/>
            <person name="Satapoomin P."/>
            <person name="Huang J."/>
            <person name="Bowman M."/>
            <person name="Iovene M."/>
            <person name="Sanseverino W."/>
            <person name="Cavagnaro P."/>
            <person name="Yildiz M."/>
            <person name="Macko-Podgorni A."/>
            <person name="Moranska E."/>
            <person name="Grzebelus E."/>
            <person name="Grzebelus D."/>
            <person name="Ashrafi H."/>
            <person name="Zheng Z."/>
            <person name="Cheng S."/>
            <person name="Spooner D."/>
            <person name="Van Deynze A."/>
            <person name="Simon P."/>
        </authorList>
    </citation>
    <scope>NUCLEOTIDE SEQUENCE</scope>
    <source>
        <tissue evidence="7">Leaf</tissue>
    </source>
</reference>
<dbReference type="GO" id="GO:0003729">
    <property type="term" value="F:mRNA binding"/>
    <property type="evidence" value="ECO:0007669"/>
    <property type="project" value="TreeGrafter"/>
</dbReference>
<evidence type="ECO:0000256" key="1">
    <source>
        <dbReference type="ARBA" id="ARBA00022723"/>
    </source>
</evidence>
<evidence type="ECO:0000256" key="3">
    <source>
        <dbReference type="ARBA" id="ARBA00022771"/>
    </source>
</evidence>
<gene>
    <name evidence="7" type="ORF">DCAR_0935218</name>
</gene>
<evidence type="ECO:0000313" key="7">
    <source>
        <dbReference type="EMBL" id="WOH15675.1"/>
    </source>
</evidence>
<organism evidence="7 8">
    <name type="scientific">Daucus carota subsp. sativus</name>
    <name type="common">Carrot</name>
    <dbReference type="NCBI Taxonomy" id="79200"/>
    <lineage>
        <taxon>Eukaryota</taxon>
        <taxon>Viridiplantae</taxon>
        <taxon>Streptophyta</taxon>
        <taxon>Embryophyta</taxon>
        <taxon>Tracheophyta</taxon>
        <taxon>Spermatophyta</taxon>
        <taxon>Magnoliopsida</taxon>
        <taxon>eudicotyledons</taxon>
        <taxon>Gunneridae</taxon>
        <taxon>Pentapetalae</taxon>
        <taxon>asterids</taxon>
        <taxon>campanulids</taxon>
        <taxon>Apiales</taxon>
        <taxon>Apiaceae</taxon>
        <taxon>Apioideae</taxon>
        <taxon>Scandiceae</taxon>
        <taxon>Daucinae</taxon>
        <taxon>Daucus</taxon>
        <taxon>Daucus sect. Daucus</taxon>
    </lineage>
</organism>
<dbReference type="GO" id="GO:0008270">
    <property type="term" value="F:zinc ion binding"/>
    <property type="evidence" value="ECO:0007669"/>
    <property type="project" value="UniProtKB-KW"/>
</dbReference>
<feature type="compositionally biased region" description="Polar residues" evidence="6">
    <location>
        <begin position="147"/>
        <end position="162"/>
    </location>
</feature>
<dbReference type="InterPro" id="IPR041686">
    <property type="entry name" value="Znf-CCCH_3"/>
</dbReference>
<evidence type="ECO:0000256" key="4">
    <source>
        <dbReference type="ARBA" id="ARBA00022833"/>
    </source>
</evidence>
<dbReference type="Proteomes" id="UP000077755">
    <property type="component" value="Chromosome 9"/>
</dbReference>
<feature type="region of interest" description="Disordered" evidence="6">
    <location>
        <begin position="147"/>
        <end position="175"/>
    </location>
</feature>
<keyword evidence="3" id="KW-0863">Zinc-finger</keyword>
<evidence type="ECO:0000256" key="2">
    <source>
        <dbReference type="ARBA" id="ARBA00022737"/>
    </source>
</evidence>
<evidence type="ECO:0000256" key="6">
    <source>
        <dbReference type="SAM" id="MobiDB-lite"/>
    </source>
</evidence>
<dbReference type="OMA" id="QNSGIRR"/>
<dbReference type="KEGG" id="dcr:108202867"/>
<accession>A0A175YGL6</accession>
<feature type="region of interest" description="Disordered" evidence="6">
    <location>
        <begin position="654"/>
        <end position="699"/>
    </location>
</feature>
<dbReference type="PANTHER" id="PTHR15725:SF14">
    <property type="entry name" value="ZINC FINGER CCCH DOMAIN-CONTAINING PROTEIN 11A"/>
    <property type="match status" value="1"/>
</dbReference>
<dbReference type="EMBL" id="CP093351">
    <property type="protein sequence ID" value="WOH15675.1"/>
    <property type="molecule type" value="Genomic_DNA"/>
</dbReference>
<evidence type="ECO:0000313" key="8">
    <source>
        <dbReference type="Proteomes" id="UP000077755"/>
    </source>
</evidence>
<dbReference type="InterPro" id="IPR036855">
    <property type="entry name" value="Znf_CCCH_sf"/>
</dbReference>